<evidence type="ECO:0000313" key="3">
    <source>
        <dbReference type="Proteomes" id="UP000276834"/>
    </source>
</evidence>
<dbReference type="AlphaFoldDB" id="A0A3L8Q7D0"/>
<feature type="chain" id="PRO_5018205770" evidence="1">
    <location>
        <begin position="35"/>
        <end position="148"/>
    </location>
</feature>
<name>A0A3L8Q7D0_CHLGU</name>
<dbReference type="Proteomes" id="UP000276834">
    <property type="component" value="Unassembled WGS sequence"/>
</dbReference>
<keyword evidence="1" id="KW-0732">Signal</keyword>
<protein>
    <submittedName>
        <fullName evidence="2">Uncharacterized protein</fullName>
    </submittedName>
</protein>
<sequence length="148" mass="16135">MQFHMSWCHHAKFHMSWCHHAKVVPHVLVSLCQCSSICPGVTMPRRCHTSWCHCANAVPYVLVSPCQAGATRPGVTVPRQRQVRVPWCCSTSWDRGAVPVLLCQDWGRSDGVASQGWVGVPERCRGSRAAAVPGFGCHGGATVTPHVP</sequence>
<dbReference type="EMBL" id="QUSF01003376">
    <property type="protein sequence ID" value="RLV63230.1"/>
    <property type="molecule type" value="Genomic_DNA"/>
</dbReference>
<keyword evidence="3" id="KW-1185">Reference proteome</keyword>
<reference evidence="2 3" key="1">
    <citation type="journal article" date="2018" name="Proc. R. Soc. B">
        <title>A non-coding region near Follistatin controls head colour polymorphism in the Gouldian finch.</title>
        <authorList>
            <person name="Toomey M.B."/>
            <person name="Marques C.I."/>
            <person name="Andrade P."/>
            <person name="Araujo P.M."/>
            <person name="Sabatino S."/>
            <person name="Gazda M.A."/>
            <person name="Afonso S."/>
            <person name="Lopes R.J."/>
            <person name="Corbo J.C."/>
            <person name="Carneiro M."/>
        </authorList>
    </citation>
    <scope>NUCLEOTIDE SEQUENCE [LARGE SCALE GENOMIC DNA]</scope>
    <source>
        <strain evidence="2">Red01</strain>
        <tissue evidence="2">Muscle</tissue>
    </source>
</reference>
<gene>
    <name evidence="2" type="ORF">DV515_00018481</name>
</gene>
<proteinExistence type="predicted"/>
<evidence type="ECO:0000313" key="2">
    <source>
        <dbReference type="EMBL" id="RLV63230.1"/>
    </source>
</evidence>
<comment type="caution">
    <text evidence="2">The sequence shown here is derived from an EMBL/GenBank/DDBJ whole genome shotgun (WGS) entry which is preliminary data.</text>
</comment>
<accession>A0A3L8Q7D0</accession>
<feature type="signal peptide" evidence="1">
    <location>
        <begin position="1"/>
        <end position="34"/>
    </location>
</feature>
<feature type="non-terminal residue" evidence="2">
    <location>
        <position position="148"/>
    </location>
</feature>
<evidence type="ECO:0000256" key="1">
    <source>
        <dbReference type="SAM" id="SignalP"/>
    </source>
</evidence>
<organism evidence="2 3">
    <name type="scientific">Chloebia gouldiae</name>
    <name type="common">Gouldian finch</name>
    <name type="synonym">Erythrura gouldiae</name>
    <dbReference type="NCBI Taxonomy" id="44316"/>
    <lineage>
        <taxon>Eukaryota</taxon>
        <taxon>Metazoa</taxon>
        <taxon>Chordata</taxon>
        <taxon>Craniata</taxon>
        <taxon>Vertebrata</taxon>
        <taxon>Euteleostomi</taxon>
        <taxon>Archelosauria</taxon>
        <taxon>Archosauria</taxon>
        <taxon>Dinosauria</taxon>
        <taxon>Saurischia</taxon>
        <taxon>Theropoda</taxon>
        <taxon>Coelurosauria</taxon>
        <taxon>Aves</taxon>
        <taxon>Neognathae</taxon>
        <taxon>Neoaves</taxon>
        <taxon>Telluraves</taxon>
        <taxon>Australaves</taxon>
        <taxon>Passeriformes</taxon>
        <taxon>Passeroidea</taxon>
        <taxon>Passeridae</taxon>
        <taxon>Chloebia</taxon>
    </lineage>
</organism>